<feature type="region of interest" description="Disordered" evidence="1">
    <location>
        <begin position="1"/>
        <end position="33"/>
    </location>
</feature>
<organism evidence="2 3">
    <name type="scientific">Saccharothrix texasensis</name>
    <dbReference type="NCBI Taxonomy" id="103734"/>
    <lineage>
        <taxon>Bacteria</taxon>
        <taxon>Bacillati</taxon>
        <taxon>Actinomycetota</taxon>
        <taxon>Actinomycetes</taxon>
        <taxon>Pseudonocardiales</taxon>
        <taxon>Pseudonocardiaceae</taxon>
        <taxon>Saccharothrix</taxon>
    </lineage>
</organism>
<keyword evidence="3" id="KW-1185">Reference proteome</keyword>
<name>A0A3N1H9K5_9PSEU</name>
<accession>A0A3N1H9K5</accession>
<dbReference type="Proteomes" id="UP000268727">
    <property type="component" value="Unassembled WGS sequence"/>
</dbReference>
<sequence length="56" mass="5180">MPDPDATAPGDTPAGGGSPTRDALATTGASVPGLGLLGPALPAFGVGARAAGRRPA</sequence>
<gene>
    <name evidence="2" type="ORF">EDD40_4526</name>
</gene>
<reference evidence="2 3" key="1">
    <citation type="submission" date="2018-11" db="EMBL/GenBank/DDBJ databases">
        <title>Sequencing the genomes of 1000 actinobacteria strains.</title>
        <authorList>
            <person name="Klenk H.-P."/>
        </authorList>
    </citation>
    <scope>NUCLEOTIDE SEQUENCE [LARGE SCALE GENOMIC DNA]</scope>
    <source>
        <strain evidence="2 3">DSM 44231</strain>
    </source>
</reference>
<dbReference type="AlphaFoldDB" id="A0A3N1H9K5"/>
<proteinExistence type="predicted"/>
<evidence type="ECO:0000313" key="3">
    <source>
        <dbReference type="Proteomes" id="UP000268727"/>
    </source>
</evidence>
<feature type="compositionally biased region" description="Low complexity" evidence="1">
    <location>
        <begin position="1"/>
        <end position="12"/>
    </location>
</feature>
<comment type="caution">
    <text evidence="2">The sequence shown here is derived from an EMBL/GenBank/DDBJ whole genome shotgun (WGS) entry which is preliminary data.</text>
</comment>
<dbReference type="RefSeq" id="WP_170185166.1">
    <property type="nucleotide sequence ID" value="NZ_RJKM01000001.1"/>
</dbReference>
<evidence type="ECO:0000313" key="2">
    <source>
        <dbReference type="EMBL" id="ROP39148.1"/>
    </source>
</evidence>
<evidence type="ECO:0000256" key="1">
    <source>
        <dbReference type="SAM" id="MobiDB-lite"/>
    </source>
</evidence>
<protein>
    <submittedName>
        <fullName evidence="2">Uncharacterized protein</fullName>
    </submittedName>
</protein>
<dbReference type="EMBL" id="RJKM01000001">
    <property type="protein sequence ID" value="ROP39148.1"/>
    <property type="molecule type" value="Genomic_DNA"/>
</dbReference>